<dbReference type="PANTHER" id="PTHR45024">
    <property type="entry name" value="DEHYDROGENASES, SHORT CHAIN"/>
    <property type="match status" value="1"/>
</dbReference>
<evidence type="ECO:0000256" key="2">
    <source>
        <dbReference type="ARBA" id="ARBA00005005"/>
    </source>
</evidence>
<dbReference type="InterPro" id="IPR002347">
    <property type="entry name" value="SDR_fam"/>
</dbReference>
<dbReference type="PRINTS" id="PR00081">
    <property type="entry name" value="GDHRDH"/>
</dbReference>
<dbReference type="Pfam" id="PF00106">
    <property type="entry name" value="adh_short"/>
    <property type="match status" value="1"/>
</dbReference>
<accession>A0ABM1E254</accession>
<dbReference type="InterPro" id="IPR036291">
    <property type="entry name" value="NAD(P)-bd_dom_sf"/>
</dbReference>
<dbReference type="GeneID" id="106808187"/>
<dbReference type="CDD" id="cd05353">
    <property type="entry name" value="hydroxyacyl-CoA-like_DH_SDR_c-like"/>
    <property type="match status" value="1"/>
</dbReference>
<dbReference type="InterPro" id="IPR002539">
    <property type="entry name" value="MaoC-like_dom"/>
</dbReference>
<name>A0ABM1E254_PRICU</name>
<keyword evidence="6" id="KW-0443">Lipid metabolism</keyword>
<dbReference type="Gene3D" id="3.40.50.720">
    <property type="entry name" value="NAD(P)-binding Rossmann-like Domain"/>
    <property type="match status" value="1"/>
</dbReference>
<evidence type="ECO:0000256" key="7">
    <source>
        <dbReference type="ARBA" id="ARBA00023140"/>
    </source>
</evidence>
<dbReference type="PRINTS" id="PR00080">
    <property type="entry name" value="SDRFAMILY"/>
</dbReference>
<dbReference type="RefSeq" id="XP_014666275.1">
    <property type="nucleotide sequence ID" value="XM_014810789.1"/>
</dbReference>
<reference evidence="11" key="1">
    <citation type="submission" date="2025-08" db="UniProtKB">
        <authorList>
            <consortium name="RefSeq"/>
        </authorList>
    </citation>
    <scope>IDENTIFICATION</scope>
</reference>
<dbReference type="SUPFAM" id="SSF54637">
    <property type="entry name" value="Thioesterase/thiol ester dehydrase-isomerase"/>
    <property type="match status" value="2"/>
</dbReference>
<dbReference type="Gene3D" id="3.10.129.10">
    <property type="entry name" value="Hotdog Thioesterase"/>
    <property type="match status" value="1"/>
</dbReference>
<keyword evidence="4" id="KW-0276">Fatty acid metabolism</keyword>
<dbReference type="InterPro" id="IPR020904">
    <property type="entry name" value="Sc_DH/Rdtase_CS"/>
</dbReference>
<comment type="pathway">
    <text evidence="2">Lipid metabolism; fatty acid beta-oxidation.</text>
</comment>
<dbReference type="InterPro" id="IPR051687">
    <property type="entry name" value="Peroxisomal_Beta-Oxidation"/>
</dbReference>
<keyword evidence="7" id="KW-0576">Peroxisome</keyword>
<sequence length="655" mass="68572">MSDLRFDGRVVVVTGAGGGLGREYALLFAERGADVVVNDLGGSASGDGGGDVRPADLVVEEIRARGGSAVANHDSVEDGERIVRAAEAAFGRVDVVVNNAGILRDRSFARTSDADWDGVQRVHARGAFAVTRAAWPGMRARGYGRVVVTSSAAGLFGNFGQANYAAAKMALVGLSNTLAIEGAAYGICCNAVVPTAGSRLTRGVFPGELVDALKPEYVAPLVAYLCHESCEETGGVFEAGAGWIGKLRWERSQGRIVREKGKRMTPEAVRDSWEGITDMTSASHPSSIQESTATLVDVLEKINEGHTTSPGNAGDPSASGIAVATTTVEAAVSDVTVATATDDAAASDAAVATATDDAAAAVAKLRDAAIEPSVIRYTDRDVILYHLGIGCSVADAGSLKFLYEGSDDFSVVPTFSTTCCDLVAAFGAVGSAIEFDLSRFLHGEQYTEVYGALPTDATLITTYRIADVLDKTSGAAIVIVMETRDERGRKVALNQAVGFLIGAGGFGGPRTSREQVPTVAPPTGPPHDVVVERTSVDQAALYRLSGDRNPLHVDAAFAAAGGFARPILHGLCAYGYACRHVLRRYAGGDVARFRTMKARFARPVLPGQTLRTEMWRRGERVHLRCVVDETGEAALTGAYVDLVADDPGSGPTAKL</sequence>
<evidence type="ECO:0000313" key="10">
    <source>
        <dbReference type="Proteomes" id="UP000695022"/>
    </source>
</evidence>
<proteinExistence type="inferred from homology"/>
<dbReference type="PROSITE" id="PS00061">
    <property type="entry name" value="ADH_SHORT"/>
    <property type="match status" value="1"/>
</dbReference>
<dbReference type="SMART" id="SM00822">
    <property type="entry name" value="PKS_KR"/>
    <property type="match status" value="1"/>
</dbReference>
<evidence type="ECO:0000256" key="4">
    <source>
        <dbReference type="ARBA" id="ARBA00022832"/>
    </source>
</evidence>
<dbReference type="InterPro" id="IPR054357">
    <property type="entry name" value="MFE-2_N"/>
</dbReference>
<dbReference type="SUPFAM" id="SSF51735">
    <property type="entry name" value="NAD(P)-binding Rossmann-fold domains"/>
    <property type="match status" value="1"/>
</dbReference>
<feature type="domain" description="Ketoreductase" evidence="9">
    <location>
        <begin position="9"/>
        <end position="197"/>
    </location>
</feature>
<dbReference type="PANTHER" id="PTHR45024:SF2">
    <property type="entry name" value="SCP2 DOMAIN-CONTAINING PROTEIN"/>
    <property type="match status" value="1"/>
</dbReference>
<keyword evidence="10" id="KW-1185">Reference proteome</keyword>
<comment type="similarity">
    <text evidence="3">Belongs to the short-chain dehydrogenases/reductases (SDR) family.</text>
</comment>
<protein>
    <submittedName>
        <fullName evidence="11">Peroxisomal multifunctional enzyme type 2-like</fullName>
    </submittedName>
</protein>
<dbReference type="Pfam" id="PF01575">
    <property type="entry name" value="MaoC_dehydratas"/>
    <property type="match status" value="1"/>
</dbReference>
<evidence type="ECO:0000256" key="5">
    <source>
        <dbReference type="ARBA" id="ARBA00023002"/>
    </source>
</evidence>
<dbReference type="Proteomes" id="UP000695022">
    <property type="component" value="Unplaced"/>
</dbReference>
<dbReference type="Gene3D" id="1.10.287.4290">
    <property type="match status" value="1"/>
</dbReference>
<dbReference type="InterPro" id="IPR057326">
    <property type="entry name" value="KR_dom"/>
</dbReference>
<dbReference type="CDD" id="cd03448">
    <property type="entry name" value="HDE_HSD"/>
    <property type="match status" value="1"/>
</dbReference>
<evidence type="ECO:0000256" key="3">
    <source>
        <dbReference type="ARBA" id="ARBA00006484"/>
    </source>
</evidence>
<evidence type="ECO:0000256" key="1">
    <source>
        <dbReference type="ARBA" id="ARBA00004275"/>
    </source>
</evidence>
<organism evidence="10 11">
    <name type="scientific">Priapulus caudatus</name>
    <name type="common">Priapulid worm</name>
    <dbReference type="NCBI Taxonomy" id="37621"/>
    <lineage>
        <taxon>Eukaryota</taxon>
        <taxon>Metazoa</taxon>
        <taxon>Ecdysozoa</taxon>
        <taxon>Scalidophora</taxon>
        <taxon>Priapulida</taxon>
        <taxon>Priapulimorpha</taxon>
        <taxon>Priapulimorphida</taxon>
        <taxon>Priapulidae</taxon>
        <taxon>Priapulus</taxon>
    </lineage>
</organism>
<dbReference type="Pfam" id="PF22622">
    <property type="entry name" value="MFE-2_hydrat-2_N"/>
    <property type="match status" value="1"/>
</dbReference>
<evidence type="ECO:0000256" key="6">
    <source>
        <dbReference type="ARBA" id="ARBA00023098"/>
    </source>
</evidence>
<dbReference type="InterPro" id="IPR029069">
    <property type="entry name" value="HotDog_dom_sf"/>
</dbReference>
<keyword evidence="8" id="KW-0456">Lyase</keyword>
<keyword evidence="5" id="KW-0560">Oxidoreductase</keyword>
<evidence type="ECO:0000256" key="8">
    <source>
        <dbReference type="ARBA" id="ARBA00023239"/>
    </source>
</evidence>
<gene>
    <name evidence="11" type="primary">LOC106808187</name>
</gene>
<evidence type="ECO:0000313" key="11">
    <source>
        <dbReference type="RefSeq" id="XP_014666275.1"/>
    </source>
</evidence>
<comment type="subcellular location">
    <subcellularLocation>
        <location evidence="1">Peroxisome</location>
    </subcellularLocation>
</comment>
<evidence type="ECO:0000259" key="9">
    <source>
        <dbReference type="SMART" id="SM00822"/>
    </source>
</evidence>